<evidence type="ECO:0000256" key="4">
    <source>
        <dbReference type="ARBA" id="ARBA00022679"/>
    </source>
</evidence>
<dbReference type="Pfam" id="PF00781">
    <property type="entry name" value="DAGK_cat"/>
    <property type="match status" value="1"/>
</dbReference>
<evidence type="ECO:0000256" key="5">
    <source>
        <dbReference type="ARBA" id="ARBA00022723"/>
    </source>
</evidence>
<keyword evidence="11" id="KW-0594">Phospholipid biosynthesis</keyword>
<organism evidence="14 15">
    <name type="scientific">Candidatus Enterococcus ferrettii</name>
    <dbReference type="NCBI Taxonomy" id="2815324"/>
    <lineage>
        <taxon>Bacteria</taxon>
        <taxon>Bacillati</taxon>
        <taxon>Bacillota</taxon>
        <taxon>Bacilli</taxon>
        <taxon>Lactobacillales</taxon>
        <taxon>Enterococcaceae</taxon>
        <taxon>Enterococcus</taxon>
    </lineage>
</organism>
<dbReference type="Pfam" id="PF19279">
    <property type="entry name" value="YegS_C"/>
    <property type="match status" value="1"/>
</dbReference>
<dbReference type="PANTHER" id="PTHR12358">
    <property type="entry name" value="SPHINGOSINE KINASE"/>
    <property type="match status" value="1"/>
</dbReference>
<protein>
    <recommendedName>
        <fullName evidence="13">DAGKc domain-containing protein</fullName>
    </recommendedName>
</protein>
<dbReference type="PROSITE" id="PS50146">
    <property type="entry name" value="DAGK"/>
    <property type="match status" value="1"/>
</dbReference>
<evidence type="ECO:0000256" key="1">
    <source>
        <dbReference type="ARBA" id="ARBA00001946"/>
    </source>
</evidence>
<evidence type="ECO:0000256" key="9">
    <source>
        <dbReference type="ARBA" id="ARBA00022842"/>
    </source>
</evidence>
<evidence type="ECO:0000313" key="14">
    <source>
        <dbReference type="EMBL" id="MEO1770977.1"/>
    </source>
</evidence>
<evidence type="ECO:0000259" key="13">
    <source>
        <dbReference type="PROSITE" id="PS50146"/>
    </source>
</evidence>
<evidence type="ECO:0000256" key="6">
    <source>
        <dbReference type="ARBA" id="ARBA00022741"/>
    </source>
</evidence>
<keyword evidence="4" id="KW-0808">Transferase</keyword>
<dbReference type="Gene3D" id="3.40.50.10330">
    <property type="entry name" value="Probable inorganic polyphosphate/atp-NAD kinase, domain 1"/>
    <property type="match status" value="1"/>
</dbReference>
<evidence type="ECO:0000256" key="3">
    <source>
        <dbReference type="ARBA" id="ARBA00022516"/>
    </source>
</evidence>
<accession>A0ABV0EUI2</accession>
<dbReference type="Proteomes" id="UP000664357">
    <property type="component" value="Unassembled WGS sequence"/>
</dbReference>
<comment type="cofactor">
    <cofactor evidence="1">
        <name>Mg(2+)</name>
        <dbReference type="ChEBI" id="CHEBI:18420"/>
    </cofactor>
</comment>
<reference evidence="14 15" key="1">
    <citation type="submission" date="2024-02" db="EMBL/GenBank/DDBJ databases">
        <title>The Genome Sequence of Enterococcus sp. DIV0159.</title>
        <authorList>
            <person name="Earl A."/>
            <person name="Manson A."/>
            <person name="Gilmore M."/>
            <person name="Sanders J."/>
            <person name="Shea T."/>
            <person name="Howe W."/>
            <person name="Livny J."/>
            <person name="Cuomo C."/>
            <person name="Neafsey D."/>
            <person name="Birren B."/>
        </authorList>
    </citation>
    <scope>NUCLEOTIDE SEQUENCE [LARGE SCALE GENOMIC DNA]</scope>
    <source>
        <strain evidence="14 15">665A</strain>
    </source>
</reference>
<dbReference type="SUPFAM" id="SSF111331">
    <property type="entry name" value="NAD kinase/diacylglycerol kinase-like"/>
    <property type="match status" value="1"/>
</dbReference>
<dbReference type="RefSeq" id="WP_207705385.1">
    <property type="nucleotide sequence ID" value="NZ_JAFREL020000002.1"/>
</dbReference>
<dbReference type="InterPro" id="IPR017438">
    <property type="entry name" value="ATP-NAD_kinase_N"/>
</dbReference>
<sequence>MKKAVLIVNPSSGNEDAQEYEKLAKEKLVNIFDEVEVRHTEDAGDATKFAQQAVESKVDSVFAMGGDGTVNEVISGLAEQEYRPRFGFFPLGTVNDLARSLHISMDPVEAIAELDLDRRMSLDIGKVNEDYFMNIVAVGGIPEAISDVDVEEKTKFGKLAYFTSGFKQVIKDESYHFDLDIEGEKRSVESSAVVVVLTQTIGGYSHIVPEAKPDDGKMYLLYLKNHNVADMLKSVPDILKGIDHSTDYIGYETFTEGSLAVKEKVELHPSVDGDEGPGLPLHFKILPQHLEVYYGSEAE</sequence>
<dbReference type="InterPro" id="IPR016064">
    <property type="entry name" value="NAD/diacylglycerol_kinase_sf"/>
</dbReference>
<keyword evidence="10" id="KW-0443">Lipid metabolism</keyword>
<evidence type="ECO:0000256" key="11">
    <source>
        <dbReference type="ARBA" id="ARBA00023209"/>
    </source>
</evidence>
<proteinExistence type="inferred from homology"/>
<keyword evidence="7" id="KW-0418">Kinase</keyword>
<gene>
    <name evidence="14" type="ORF">JZO67_002950</name>
</gene>
<comment type="similarity">
    <text evidence="2">Belongs to the diacylglycerol/lipid kinase family.</text>
</comment>
<keyword evidence="6" id="KW-0547">Nucleotide-binding</keyword>
<dbReference type="NCBIfam" id="TIGR00147">
    <property type="entry name" value="YegS/Rv2252/BmrU family lipid kinase"/>
    <property type="match status" value="1"/>
</dbReference>
<evidence type="ECO:0000256" key="10">
    <source>
        <dbReference type="ARBA" id="ARBA00023098"/>
    </source>
</evidence>
<dbReference type="InterPro" id="IPR050187">
    <property type="entry name" value="Lipid_Phosphate_FormReg"/>
</dbReference>
<dbReference type="InterPro" id="IPR005218">
    <property type="entry name" value="Diacylglycerol/lipid_kinase"/>
</dbReference>
<dbReference type="InterPro" id="IPR001206">
    <property type="entry name" value="Diacylglycerol_kinase_cat_dom"/>
</dbReference>
<evidence type="ECO:0000256" key="7">
    <source>
        <dbReference type="ARBA" id="ARBA00022777"/>
    </source>
</evidence>
<keyword evidence="3" id="KW-0444">Lipid biosynthesis</keyword>
<evidence type="ECO:0000256" key="2">
    <source>
        <dbReference type="ARBA" id="ARBA00005983"/>
    </source>
</evidence>
<dbReference type="Gene3D" id="2.60.200.40">
    <property type="match status" value="1"/>
</dbReference>
<keyword evidence="15" id="KW-1185">Reference proteome</keyword>
<name>A0ABV0EUI2_9ENTE</name>
<dbReference type="SMART" id="SM00046">
    <property type="entry name" value="DAGKc"/>
    <property type="match status" value="1"/>
</dbReference>
<keyword evidence="8" id="KW-0067">ATP-binding</keyword>
<keyword evidence="12" id="KW-1208">Phospholipid metabolism</keyword>
<dbReference type="InterPro" id="IPR045540">
    <property type="entry name" value="YegS/DAGK_C"/>
</dbReference>
<dbReference type="PANTHER" id="PTHR12358:SF106">
    <property type="entry name" value="LIPID KINASE YEGS"/>
    <property type="match status" value="1"/>
</dbReference>
<evidence type="ECO:0000256" key="8">
    <source>
        <dbReference type="ARBA" id="ARBA00022840"/>
    </source>
</evidence>
<evidence type="ECO:0000256" key="12">
    <source>
        <dbReference type="ARBA" id="ARBA00023264"/>
    </source>
</evidence>
<dbReference type="EMBL" id="JAFREL020000002">
    <property type="protein sequence ID" value="MEO1770977.1"/>
    <property type="molecule type" value="Genomic_DNA"/>
</dbReference>
<feature type="domain" description="DAGKc" evidence="13">
    <location>
        <begin position="1"/>
        <end position="131"/>
    </location>
</feature>
<comment type="caution">
    <text evidence="14">The sequence shown here is derived from an EMBL/GenBank/DDBJ whole genome shotgun (WGS) entry which is preliminary data.</text>
</comment>
<keyword evidence="5" id="KW-0479">Metal-binding</keyword>
<evidence type="ECO:0000313" key="15">
    <source>
        <dbReference type="Proteomes" id="UP000664357"/>
    </source>
</evidence>
<keyword evidence="9" id="KW-0460">Magnesium</keyword>